<dbReference type="PANTHER" id="PTHR45648:SF22">
    <property type="entry name" value="GDSL LIPASE_ACYLHYDROLASE FAMILY PROTEIN (AFU_ORTHOLOGUE AFUA_4G14700)"/>
    <property type="match status" value="1"/>
</dbReference>
<dbReference type="PANTHER" id="PTHR45648">
    <property type="entry name" value="GDSL LIPASE/ACYLHYDROLASE FAMILY PROTEIN (AFU_ORTHOLOGUE AFUA_4G14700)"/>
    <property type="match status" value="1"/>
</dbReference>
<dbReference type="Proteomes" id="UP001140094">
    <property type="component" value="Unassembled WGS sequence"/>
</dbReference>
<dbReference type="InterPro" id="IPR036514">
    <property type="entry name" value="SGNH_hydro_sf"/>
</dbReference>
<evidence type="ECO:0000313" key="3">
    <source>
        <dbReference type="Proteomes" id="UP001140094"/>
    </source>
</evidence>
<dbReference type="Gene3D" id="3.40.50.1110">
    <property type="entry name" value="SGNH hydrolase"/>
    <property type="match status" value="1"/>
</dbReference>
<dbReference type="Pfam" id="PF00657">
    <property type="entry name" value="Lipase_GDSL"/>
    <property type="match status" value="1"/>
</dbReference>
<gene>
    <name evidence="2" type="ORF">H4R20_006679</name>
</gene>
<protein>
    <submittedName>
        <fullName evidence="2">Uncharacterized protein</fullName>
    </submittedName>
</protein>
<dbReference type="GO" id="GO:0016788">
    <property type="term" value="F:hydrolase activity, acting on ester bonds"/>
    <property type="evidence" value="ECO:0007669"/>
    <property type="project" value="InterPro"/>
</dbReference>
<name>A0A9W8HVE5_9FUNG</name>
<dbReference type="EMBL" id="JANBUO010003061">
    <property type="protein sequence ID" value="KAJ2793006.1"/>
    <property type="molecule type" value="Genomic_DNA"/>
</dbReference>
<evidence type="ECO:0000256" key="1">
    <source>
        <dbReference type="ARBA" id="ARBA00022801"/>
    </source>
</evidence>
<accession>A0A9W8HVE5</accession>
<dbReference type="InterPro" id="IPR001087">
    <property type="entry name" value="GDSL"/>
</dbReference>
<keyword evidence="1" id="KW-0378">Hydrolase</keyword>
<evidence type="ECO:0000313" key="2">
    <source>
        <dbReference type="EMBL" id="KAJ2793006.1"/>
    </source>
</evidence>
<sequence>MYVFADSLSDMGALKEMTGGKLPPSPYWNGRFSSGPVWVEYLALLTDFNLYNKGVGGATVDVNNQVVLDFTNNPLIVSGSQAQITYFKANNPKYASAATREKDVLLFEAGTNDFTVQAPNIASGRLGMETFVDNLIDTMIGQLEQLRQIGFKNIFVCQMAPIQASPFMKLVNMTTTMEKTADLFNQKLPKKLEAWSSSASDLNSVVVAEVATLVEIALTSKEVFKALGITNYDKPCINGDTSGFAAAENKLVEVLKYSYDAPNSQVCDDPSKYLFFDVLHPTERLHRMLGYVAFEMIGAIQQGSQLEITEASILEIIKKYNLGTPVSKPAKI</sequence>
<dbReference type="SUPFAM" id="SSF52266">
    <property type="entry name" value="SGNH hydrolase"/>
    <property type="match status" value="1"/>
</dbReference>
<dbReference type="InterPro" id="IPR051058">
    <property type="entry name" value="GDSL_Est/Lipase"/>
</dbReference>
<keyword evidence="3" id="KW-1185">Reference proteome</keyword>
<reference evidence="2" key="1">
    <citation type="submission" date="2022-07" db="EMBL/GenBank/DDBJ databases">
        <title>Phylogenomic reconstructions and comparative analyses of Kickxellomycotina fungi.</title>
        <authorList>
            <person name="Reynolds N.K."/>
            <person name="Stajich J.E."/>
            <person name="Barry K."/>
            <person name="Grigoriev I.V."/>
            <person name="Crous P."/>
            <person name="Smith M.E."/>
        </authorList>
    </citation>
    <scope>NUCLEOTIDE SEQUENCE</scope>
    <source>
        <strain evidence="2">NRRL 1565</strain>
    </source>
</reference>
<comment type="caution">
    <text evidence="2">The sequence shown here is derived from an EMBL/GenBank/DDBJ whole genome shotgun (WGS) entry which is preliminary data.</text>
</comment>
<proteinExistence type="predicted"/>
<dbReference type="AlphaFoldDB" id="A0A9W8HVE5"/>
<dbReference type="OrthoDB" id="1600564at2759"/>
<organism evidence="2 3">
    <name type="scientific">Coemansia guatemalensis</name>
    <dbReference type="NCBI Taxonomy" id="2761395"/>
    <lineage>
        <taxon>Eukaryota</taxon>
        <taxon>Fungi</taxon>
        <taxon>Fungi incertae sedis</taxon>
        <taxon>Zoopagomycota</taxon>
        <taxon>Kickxellomycotina</taxon>
        <taxon>Kickxellomycetes</taxon>
        <taxon>Kickxellales</taxon>
        <taxon>Kickxellaceae</taxon>
        <taxon>Coemansia</taxon>
    </lineage>
</organism>
<dbReference type="CDD" id="cd01846">
    <property type="entry name" value="fatty_acyltransferase_like"/>
    <property type="match status" value="1"/>
</dbReference>